<feature type="coiled-coil region" evidence="1">
    <location>
        <begin position="258"/>
        <end position="327"/>
    </location>
</feature>
<evidence type="ECO:0000313" key="3">
    <source>
        <dbReference type="EMBL" id="KJF16721.1"/>
    </source>
</evidence>
<dbReference type="InterPro" id="IPR001173">
    <property type="entry name" value="Glyco_trans_2-like"/>
</dbReference>
<comment type="caution">
    <text evidence="3">The sequence shown here is derived from an EMBL/GenBank/DDBJ whole genome shotgun (WGS) entry which is preliminary data.</text>
</comment>
<evidence type="ECO:0000259" key="2">
    <source>
        <dbReference type="Pfam" id="PF00535"/>
    </source>
</evidence>
<proteinExistence type="predicted"/>
<evidence type="ECO:0000256" key="1">
    <source>
        <dbReference type="SAM" id="Coils"/>
    </source>
</evidence>
<evidence type="ECO:0000313" key="4">
    <source>
        <dbReference type="Proteomes" id="UP000032360"/>
    </source>
</evidence>
<dbReference type="CDD" id="cd04184">
    <property type="entry name" value="GT2_RfbC_Mx_like"/>
    <property type="match status" value="1"/>
</dbReference>
<reference evidence="3 4" key="1">
    <citation type="submission" date="2015-01" db="EMBL/GenBank/DDBJ databases">
        <title>Draft genome of the acidophilic iron oxidizer Acidithrix ferrooxidans strain Py-F3.</title>
        <authorList>
            <person name="Poehlein A."/>
            <person name="Eisen S."/>
            <person name="Schloemann M."/>
            <person name="Johnson B.D."/>
            <person name="Daniel R."/>
            <person name="Muehling M."/>
        </authorList>
    </citation>
    <scope>NUCLEOTIDE SEQUENCE [LARGE SCALE GENOMIC DNA]</scope>
    <source>
        <strain evidence="3 4">Py-F3</strain>
    </source>
</reference>
<dbReference type="SUPFAM" id="SSF53335">
    <property type="entry name" value="S-adenosyl-L-methionine-dependent methyltransferases"/>
    <property type="match status" value="1"/>
</dbReference>
<dbReference type="PANTHER" id="PTHR43179">
    <property type="entry name" value="RHAMNOSYLTRANSFERASE WBBL"/>
    <property type="match status" value="1"/>
</dbReference>
<keyword evidence="1" id="KW-0175">Coiled coil</keyword>
<feature type="domain" description="Glycosyltransferase 2-like" evidence="2">
    <location>
        <begin position="827"/>
        <end position="956"/>
    </location>
</feature>
<dbReference type="GO" id="GO:0016757">
    <property type="term" value="F:glycosyltransferase activity"/>
    <property type="evidence" value="ECO:0007669"/>
    <property type="project" value="UniProtKB-KW"/>
</dbReference>
<dbReference type="Gene3D" id="3.90.550.10">
    <property type="entry name" value="Spore Coat Polysaccharide Biosynthesis Protein SpsA, Chain A"/>
    <property type="match status" value="2"/>
</dbReference>
<protein>
    <submittedName>
        <fullName evidence="3">Chondroitin synthase</fullName>
    </submittedName>
</protein>
<feature type="domain" description="Glycosyltransferase 2-like" evidence="2">
    <location>
        <begin position="565"/>
        <end position="669"/>
    </location>
</feature>
<organism evidence="3 4">
    <name type="scientific">Acidithrix ferrooxidans</name>
    <dbReference type="NCBI Taxonomy" id="1280514"/>
    <lineage>
        <taxon>Bacteria</taxon>
        <taxon>Bacillati</taxon>
        <taxon>Actinomycetota</taxon>
        <taxon>Acidimicrobiia</taxon>
        <taxon>Acidimicrobiales</taxon>
        <taxon>Acidimicrobiaceae</taxon>
        <taxon>Acidithrix</taxon>
    </lineage>
</organism>
<name>A0A0D8HI12_9ACTN</name>
<dbReference type="Pfam" id="PF13578">
    <property type="entry name" value="Methyltransf_24"/>
    <property type="match status" value="1"/>
</dbReference>
<dbReference type="InterPro" id="IPR029063">
    <property type="entry name" value="SAM-dependent_MTases_sf"/>
</dbReference>
<dbReference type="PANTHER" id="PTHR43179:SF7">
    <property type="entry name" value="RHAMNOSYLTRANSFERASE WBBL"/>
    <property type="match status" value="1"/>
</dbReference>
<sequence length="1115" mass="125515">MESDLILARSSDFREFSDVTSGSMDRYSWLNPSIFKVPDRLTEIPGWHGHIPFALWVIEAIKPRLFVELGTHKGDSYSAFCQSVSELGLPTACYAVDSWEGDEHSGLYGDEIFAELSAYNQRKFGGFSTLLRMYFDNALSYFDDGTIDLLHVDGYHSYEAVKVDFDKWVSKLSSRGVVLFHDIAVRERDFGVWKFWDEVKTRYPSIEFTHSNGLGVLAVGPEVPPVLADLIRSYQEYPSSVLGLFQSLGARCQQISEKDRLNAEQRDLQARLFQEQSRSAEANRQYSELIDEMYFVSSDLAEHKELADRLTEEIKDLRASLAAEQELNYSVSMQIGRAVEEKTEVLNSEAWRITAPLRYSIISIRRLLGWRRFLSMTNPKLKPLQGVVSSGLTGKSIALGGQVRYSIEPPLPLPGWYQLEVEIETLVGTENLRGYVIAETNNFDRYSQQVPSRRIGQQLEIQFHFNSTITRLELVVMGFTGEFQLKEVRLRPILGVPNHRIARIFGPLIGNVLLSELPEIQNQQELLSDESNYIKWIENSERIDEGDRQAILDEIAAFQKKPLISVVIPSYNTPIDHFVTAIESVRAQIYPNWELCISDDASSDVRIKTLIERYVASDKRIKAHYREQNGGISVNTNDAISLATGEYLAFLDADDEISEFALFYVARELQKSSGLELIYSDEDKITGTGNRFEAYFKPTLSPELLLSKNYINHLSVVKTSTLRRLGGLRPAYDGAQDWDFLLRLLSEIGNDLSLSKRIPRVLYHWRSLPSSTSTGSEVKTYALEAGRNAVKTYLDNIVPGCDVVASAGAKAINRVVFPVPNSTPLASVLITTAGGYSVIRACLDSLFGKTTYSNYEVVLRVDSNVALSPRTTMYLDSLTTRHRFSYHLSMRRADAGFNYSVAVNALAKISKGDILVFLNDDTEIIEGEWLSEMVSVLSVPGVGAVGAHLLYPSGQIQHGGVLVGMGGVAGHLYHLHQDGSHGYFNDLFALRNVSAVTGACLGVHRDIYLKVGGFNEERLGIAFNDTDFCMKVLSSGYRIVQDPNVRLVHKESITRGYEDTTAKKRRFNSEIAYLRATWMKYIEDDPFYNPNLSRNGTFETESVSRVREMDRKLAK</sequence>
<dbReference type="PATRIC" id="fig|1280514.3.peg.3152"/>
<dbReference type="EMBL" id="JXYS01000075">
    <property type="protein sequence ID" value="KJF16721.1"/>
    <property type="molecule type" value="Genomic_DNA"/>
</dbReference>
<dbReference type="Gene3D" id="3.40.50.150">
    <property type="entry name" value="Vaccinia Virus protein VP39"/>
    <property type="match status" value="1"/>
</dbReference>
<dbReference type="SUPFAM" id="SSF53448">
    <property type="entry name" value="Nucleotide-diphospho-sugar transferases"/>
    <property type="match status" value="2"/>
</dbReference>
<dbReference type="Pfam" id="PF00535">
    <property type="entry name" value="Glycos_transf_2"/>
    <property type="match status" value="2"/>
</dbReference>
<dbReference type="STRING" id="1280514.AXFE_23860"/>
<accession>A0A0D8HI12</accession>
<gene>
    <name evidence="3" type="primary">kfoC</name>
    <name evidence="3" type="ORF">AXFE_23860</name>
</gene>
<keyword evidence="4" id="KW-1185">Reference proteome</keyword>
<dbReference type="Proteomes" id="UP000032360">
    <property type="component" value="Unassembled WGS sequence"/>
</dbReference>
<dbReference type="AlphaFoldDB" id="A0A0D8HI12"/>
<dbReference type="InterPro" id="IPR029044">
    <property type="entry name" value="Nucleotide-diphossugar_trans"/>
</dbReference>